<evidence type="ECO:0000256" key="3">
    <source>
        <dbReference type="ARBA" id="ARBA00038502"/>
    </source>
</evidence>
<dbReference type="EMBL" id="JAUSUA010000006">
    <property type="protein sequence ID" value="MDQ0208739.1"/>
    <property type="molecule type" value="Genomic_DNA"/>
</dbReference>
<keyword evidence="1 5" id="KW-0808">Transferase</keyword>
<dbReference type="InterPro" id="IPR051531">
    <property type="entry name" value="N-acetyltransferase"/>
</dbReference>
<evidence type="ECO:0000313" key="5">
    <source>
        <dbReference type="EMBL" id="MDQ0208739.1"/>
    </source>
</evidence>
<dbReference type="InterPro" id="IPR016181">
    <property type="entry name" value="Acyl_CoA_acyltransferase"/>
</dbReference>
<evidence type="ECO:0000313" key="6">
    <source>
        <dbReference type="Proteomes" id="UP001225034"/>
    </source>
</evidence>
<organism evidence="5 6">
    <name type="scientific">Alkalicoccobacillus murimartini</name>
    <dbReference type="NCBI Taxonomy" id="171685"/>
    <lineage>
        <taxon>Bacteria</taxon>
        <taxon>Bacillati</taxon>
        <taxon>Bacillota</taxon>
        <taxon>Bacilli</taxon>
        <taxon>Bacillales</taxon>
        <taxon>Bacillaceae</taxon>
        <taxon>Alkalicoccobacillus</taxon>
    </lineage>
</organism>
<dbReference type="PROSITE" id="PS51186">
    <property type="entry name" value="GNAT"/>
    <property type="match status" value="1"/>
</dbReference>
<accession>A0ABT9YNY2</accession>
<dbReference type="PANTHER" id="PTHR43792">
    <property type="entry name" value="GNAT FAMILY, PUTATIVE (AFU_ORTHOLOGUE AFUA_3G00765)-RELATED-RELATED"/>
    <property type="match status" value="1"/>
</dbReference>
<comment type="similarity">
    <text evidence="3">Belongs to the acetyltransferase family. RimJ subfamily.</text>
</comment>
<evidence type="ECO:0000259" key="4">
    <source>
        <dbReference type="PROSITE" id="PS51186"/>
    </source>
</evidence>
<dbReference type="Pfam" id="PF13302">
    <property type="entry name" value="Acetyltransf_3"/>
    <property type="match status" value="1"/>
</dbReference>
<dbReference type="InterPro" id="IPR000182">
    <property type="entry name" value="GNAT_dom"/>
</dbReference>
<feature type="domain" description="N-acetyltransferase" evidence="4">
    <location>
        <begin position="3"/>
        <end position="164"/>
    </location>
</feature>
<proteinExistence type="inferred from homology"/>
<keyword evidence="6" id="KW-1185">Reference proteome</keyword>
<evidence type="ECO:0000256" key="1">
    <source>
        <dbReference type="ARBA" id="ARBA00022679"/>
    </source>
</evidence>
<sequence length="173" mass="20118">MNLSIKMLKAEDEELLYHFEKENRAYFEEMIPGRGDDYYDLNQFKKNHLALLNEQEENKSYFYLIKNDLAEIVGRINVVDLNEQGVGSIGYRVGKRFIGQGVATQAIRLLLQEVKGHPHIRIIEAKTTTNHLSSQKVLEKNGFEKIGISEDTYQNALGEEWPFVHFRRVICEK</sequence>
<dbReference type="GO" id="GO:0008999">
    <property type="term" value="F:protein-N-terminal-alanine acetyltransferase activity"/>
    <property type="evidence" value="ECO:0007669"/>
    <property type="project" value="UniProtKB-EC"/>
</dbReference>
<dbReference type="Gene3D" id="3.40.630.30">
    <property type="match status" value="1"/>
</dbReference>
<gene>
    <name evidence="5" type="ORF">J2S05_003551</name>
</gene>
<name>A0ABT9YNY2_9BACI</name>
<evidence type="ECO:0000256" key="2">
    <source>
        <dbReference type="ARBA" id="ARBA00023315"/>
    </source>
</evidence>
<keyword evidence="2 5" id="KW-0012">Acyltransferase</keyword>
<dbReference type="PANTHER" id="PTHR43792:SF8">
    <property type="entry name" value="[RIBOSOMAL PROTEIN US5]-ALANINE N-ACETYLTRANSFERASE"/>
    <property type="match status" value="1"/>
</dbReference>
<dbReference type="SUPFAM" id="SSF55729">
    <property type="entry name" value="Acyl-CoA N-acyltransferases (Nat)"/>
    <property type="match status" value="1"/>
</dbReference>
<reference evidence="5 6" key="1">
    <citation type="submission" date="2023-07" db="EMBL/GenBank/DDBJ databases">
        <title>Genomic Encyclopedia of Type Strains, Phase IV (KMG-IV): sequencing the most valuable type-strain genomes for metagenomic binning, comparative biology and taxonomic classification.</title>
        <authorList>
            <person name="Goeker M."/>
        </authorList>
    </citation>
    <scope>NUCLEOTIDE SEQUENCE [LARGE SCALE GENOMIC DNA]</scope>
    <source>
        <strain evidence="5 6">DSM 19154</strain>
    </source>
</reference>
<dbReference type="EC" id="2.3.1.267" evidence="5"/>
<dbReference type="Proteomes" id="UP001225034">
    <property type="component" value="Unassembled WGS sequence"/>
</dbReference>
<dbReference type="RefSeq" id="WP_306985034.1">
    <property type="nucleotide sequence ID" value="NZ_JAUSUA010000006.1"/>
</dbReference>
<comment type="caution">
    <text evidence="5">The sequence shown here is derived from an EMBL/GenBank/DDBJ whole genome shotgun (WGS) entry which is preliminary data.</text>
</comment>
<protein>
    <submittedName>
        <fullName evidence="5">Ribosomal-protein-alanine N-acetyltransferase</fullName>
        <ecNumber evidence="5">2.3.1.267</ecNumber>
    </submittedName>
</protein>